<dbReference type="GO" id="GO:0030674">
    <property type="term" value="F:protein-macromolecule adaptor activity"/>
    <property type="evidence" value="ECO:0007669"/>
    <property type="project" value="TreeGrafter"/>
</dbReference>
<keyword evidence="9" id="KW-1185">Reference proteome</keyword>
<dbReference type="PANTHER" id="PTHR15706:SF2">
    <property type="entry name" value="SH3 AND PX DOMAIN-CONTAINING PROTEIN 2A"/>
    <property type="match status" value="1"/>
</dbReference>
<feature type="domain" description="SH3" evidence="5">
    <location>
        <begin position="194"/>
        <end position="256"/>
    </location>
</feature>
<dbReference type="InterPro" id="IPR035550">
    <property type="entry name" value="Bem1/Scd2_PX"/>
</dbReference>
<dbReference type="PROSITE" id="PS50002">
    <property type="entry name" value="SH3"/>
    <property type="match status" value="2"/>
</dbReference>
<feature type="compositionally biased region" description="Polar residues" evidence="4">
    <location>
        <begin position="369"/>
        <end position="381"/>
    </location>
</feature>
<feature type="region of interest" description="Disordered" evidence="4">
    <location>
        <begin position="136"/>
        <end position="196"/>
    </location>
</feature>
<dbReference type="GO" id="GO:0043332">
    <property type="term" value="C:mating projection tip"/>
    <property type="evidence" value="ECO:0007669"/>
    <property type="project" value="TreeGrafter"/>
</dbReference>
<dbReference type="FunFam" id="3.30.1520.10:FF:000050">
    <property type="entry name" value="Related to Protein scd2/ral3"/>
    <property type="match status" value="1"/>
</dbReference>
<dbReference type="InterPro" id="IPR001683">
    <property type="entry name" value="PX_dom"/>
</dbReference>
<dbReference type="InterPro" id="IPR036871">
    <property type="entry name" value="PX_dom_sf"/>
</dbReference>
<dbReference type="Pfam" id="PF00018">
    <property type="entry name" value="SH3_1"/>
    <property type="match status" value="2"/>
</dbReference>
<dbReference type="GO" id="GO:0005737">
    <property type="term" value="C:cytoplasm"/>
    <property type="evidence" value="ECO:0007669"/>
    <property type="project" value="TreeGrafter"/>
</dbReference>
<sequence length="799" mass="88415">MKAFKKSSVPIKPRDCSPSFSSTSSASSGSAQFYSHKKYDFRAGGKVPKTYPLPDVADTPKAPEIIIRALQPYTAQTTSELSVKMGDFLQVVREVWSPHGAGWFEATEPLSGARGFVPIDLFQVFSSGGYQPSPPLKPVKPLNVKQSSHPAPAPANVASPRAPKPFKGPHQSHPTLPSPPPGSHPSPNKPSTPRQPLYGVVRYDFVPERNDELMAKKGEAIVLIAHSHHDWFVAKPIGRLGGPGLIPVTYVEVKDLATGKGLRPDAVKKLIQDDILPGVDEWIRATAAYKGNSIPLGRFENPSATSTLSQKISPTLRREMTKSHQQLRSKPAEPDEQVPRPLRTSFSQSAHQQDSKLNKGSQLVDIPVPSSQSIENNTTCSEPLRSPAKQMSERIASYGSNVGPGMKDPHASSASGEDGYATVEDLRERYGLFTHASVESFHKENEQYWFHLRSHFNCSSATHCSGEQTTTLVLYRLYEDFFDFHAELLDLFPEEAGRENYDKPCIFPRLPEPKETTDELVCAERVNTLSTYLEALGKLPSYIRDSEIFYQFLGPREGDVELLEEMTSSLGTEDRHSSEEIDWRLSEEVELLKSSNHNSIDLRNEAECEAENAPHQSLNSSPRRSSILRLSGSPRKKSLTTPDTCQPVVLPLAPLSHNTPKAHGQKTHKSNFSSSSTASFMDNMATPLATSHFPKPADGASPKPFYRIKVYQENSMDVIAIKATHGMSRAQLLDKVFERVQGAAADPSLHLKPGKLLVKEDPTSKDGKALFREIETDEQLGQWLLEFHTRLTLFYTPAD</sequence>
<dbReference type="CDD" id="cd06890">
    <property type="entry name" value="PX_Bem1p"/>
    <property type="match status" value="1"/>
</dbReference>
<feature type="compositionally biased region" description="Polar residues" evidence="4">
    <location>
        <begin position="302"/>
        <end position="313"/>
    </location>
</feature>
<keyword evidence="1 3" id="KW-0728">SH3 domain</keyword>
<feature type="compositionally biased region" description="Low complexity" evidence="4">
    <location>
        <begin position="17"/>
        <end position="31"/>
    </location>
</feature>
<evidence type="ECO:0000256" key="4">
    <source>
        <dbReference type="SAM" id="MobiDB-lite"/>
    </source>
</evidence>
<evidence type="ECO:0000313" key="8">
    <source>
        <dbReference type="EMBL" id="PLW22302.1"/>
    </source>
</evidence>
<dbReference type="GO" id="GO:0000747">
    <property type="term" value="P:conjugation with cellular fusion"/>
    <property type="evidence" value="ECO:0007669"/>
    <property type="project" value="TreeGrafter"/>
</dbReference>
<evidence type="ECO:0000313" key="7">
    <source>
        <dbReference type="EMBL" id="PLW12840.1"/>
    </source>
</evidence>
<feature type="domain" description="SH3" evidence="5">
    <location>
        <begin position="62"/>
        <end position="127"/>
    </location>
</feature>
<evidence type="ECO:0000313" key="9">
    <source>
        <dbReference type="Proteomes" id="UP000235388"/>
    </source>
</evidence>
<evidence type="ECO:0000256" key="2">
    <source>
        <dbReference type="ARBA" id="ARBA00022737"/>
    </source>
</evidence>
<dbReference type="InterPro" id="IPR001452">
    <property type="entry name" value="SH3_domain"/>
</dbReference>
<dbReference type="Pfam" id="PF00787">
    <property type="entry name" value="PX"/>
    <property type="match status" value="1"/>
</dbReference>
<reference evidence="9 10" key="1">
    <citation type="submission" date="2017-11" db="EMBL/GenBank/DDBJ databases">
        <title>De novo assembly and phasing of dikaryotic genomes from two isolates of Puccinia coronata f. sp. avenae, the causal agent of oat crown rust.</title>
        <authorList>
            <person name="Miller M.E."/>
            <person name="Zhang Y."/>
            <person name="Omidvar V."/>
            <person name="Sperschneider J."/>
            <person name="Schwessinger B."/>
            <person name="Raley C."/>
            <person name="Palmer J.M."/>
            <person name="Garnica D."/>
            <person name="Upadhyaya N."/>
            <person name="Rathjen J."/>
            <person name="Taylor J.M."/>
            <person name="Park R.F."/>
            <person name="Dodds P.N."/>
            <person name="Hirsch C.D."/>
            <person name="Kianian S.F."/>
            <person name="Figueroa M."/>
        </authorList>
    </citation>
    <scope>NUCLEOTIDE SEQUENCE [LARGE SCALE GENOMIC DNA]</scope>
    <source>
        <strain evidence="7">12NC29</strain>
        <strain evidence="8">12SD80</strain>
    </source>
</reference>
<dbReference type="AlphaFoldDB" id="A0A2N5T9Y8"/>
<dbReference type="EMBL" id="PGCJ01000969">
    <property type="protein sequence ID" value="PLW12840.1"/>
    <property type="molecule type" value="Genomic_DNA"/>
</dbReference>
<organism evidence="8 10">
    <name type="scientific">Puccinia coronata f. sp. avenae</name>
    <dbReference type="NCBI Taxonomy" id="200324"/>
    <lineage>
        <taxon>Eukaryota</taxon>
        <taxon>Fungi</taxon>
        <taxon>Dikarya</taxon>
        <taxon>Basidiomycota</taxon>
        <taxon>Pucciniomycotina</taxon>
        <taxon>Pucciniomycetes</taxon>
        <taxon>Pucciniales</taxon>
        <taxon>Pucciniaceae</taxon>
        <taxon>Puccinia</taxon>
    </lineage>
</organism>
<comment type="caution">
    <text evidence="8">The sequence shown here is derived from an EMBL/GenBank/DDBJ whole genome shotgun (WGS) entry which is preliminary data.</text>
</comment>
<evidence type="ECO:0000259" key="5">
    <source>
        <dbReference type="PROSITE" id="PS50002"/>
    </source>
</evidence>
<feature type="region of interest" description="Disordered" evidence="4">
    <location>
        <begin position="607"/>
        <end position="678"/>
    </location>
</feature>
<dbReference type="EMBL" id="PGCI01000668">
    <property type="protein sequence ID" value="PLW22302.1"/>
    <property type="molecule type" value="Genomic_DNA"/>
</dbReference>
<proteinExistence type="predicted"/>
<dbReference type="SMART" id="SM00312">
    <property type="entry name" value="PX"/>
    <property type="match status" value="1"/>
</dbReference>
<dbReference type="InterPro" id="IPR036028">
    <property type="entry name" value="SH3-like_dom_sf"/>
</dbReference>
<dbReference type="OrthoDB" id="548867at2759"/>
<feature type="compositionally biased region" description="Low complexity" evidence="4">
    <location>
        <begin position="617"/>
        <end position="633"/>
    </location>
</feature>
<accession>A0A2N5T9Y8</accession>
<feature type="region of interest" description="Disordered" evidence="4">
    <location>
        <begin position="294"/>
        <end position="419"/>
    </location>
</feature>
<dbReference type="STRING" id="200324.A0A2N5T9Y8"/>
<dbReference type="PANTHER" id="PTHR15706">
    <property type="entry name" value="SH3 MULTIPLE DOMAIN"/>
    <property type="match status" value="1"/>
</dbReference>
<feature type="region of interest" description="Disordered" evidence="4">
    <location>
        <begin position="1"/>
        <end position="31"/>
    </location>
</feature>
<dbReference type="SUPFAM" id="SSF50044">
    <property type="entry name" value="SH3-domain"/>
    <property type="match status" value="2"/>
</dbReference>
<dbReference type="Proteomes" id="UP000235392">
    <property type="component" value="Unassembled WGS sequence"/>
</dbReference>
<name>A0A2N5T9Y8_9BASI</name>
<keyword evidence="2" id="KW-0677">Repeat</keyword>
<evidence type="ECO:0000256" key="1">
    <source>
        <dbReference type="ARBA" id="ARBA00022443"/>
    </source>
</evidence>
<feature type="compositionally biased region" description="Pro residues" evidence="4">
    <location>
        <begin position="176"/>
        <end position="190"/>
    </location>
</feature>
<dbReference type="Proteomes" id="UP000235388">
    <property type="component" value="Unassembled WGS sequence"/>
</dbReference>
<evidence type="ECO:0000313" key="10">
    <source>
        <dbReference type="Proteomes" id="UP000235392"/>
    </source>
</evidence>
<evidence type="ECO:0000256" key="3">
    <source>
        <dbReference type="PROSITE-ProRule" id="PRU00192"/>
    </source>
</evidence>
<dbReference type="SMART" id="SM00326">
    <property type="entry name" value="SH3"/>
    <property type="match status" value="2"/>
</dbReference>
<gene>
    <name evidence="7" type="ORF">PCANC_19200</name>
    <name evidence="8" type="ORF">PCASD_15302</name>
</gene>
<evidence type="ECO:0008006" key="11">
    <source>
        <dbReference type="Google" id="ProtNLM"/>
    </source>
</evidence>
<dbReference type="GO" id="GO:0035091">
    <property type="term" value="F:phosphatidylinositol binding"/>
    <property type="evidence" value="ECO:0007669"/>
    <property type="project" value="InterPro"/>
</dbReference>
<dbReference type="Gene3D" id="3.30.1520.10">
    <property type="entry name" value="Phox-like domain"/>
    <property type="match status" value="1"/>
</dbReference>
<dbReference type="PROSITE" id="PS50195">
    <property type="entry name" value="PX"/>
    <property type="match status" value="1"/>
</dbReference>
<evidence type="ECO:0000259" key="6">
    <source>
        <dbReference type="PROSITE" id="PS50195"/>
    </source>
</evidence>
<dbReference type="InterPro" id="IPR051228">
    <property type="entry name" value="NADPH_Oxidase/PX-Domain"/>
</dbReference>
<dbReference type="SUPFAM" id="SSF64268">
    <property type="entry name" value="PX domain"/>
    <property type="match status" value="1"/>
</dbReference>
<dbReference type="Gene3D" id="2.30.30.40">
    <property type="entry name" value="SH3 Domains"/>
    <property type="match status" value="2"/>
</dbReference>
<protein>
    <recommendedName>
        <fullName evidence="11">SH3 domain-containing protein</fullName>
    </recommendedName>
</protein>
<feature type="domain" description="PX" evidence="6">
    <location>
        <begin position="428"/>
        <end position="560"/>
    </location>
</feature>